<keyword evidence="2" id="KW-0408">Iron</keyword>
<dbReference type="OrthoDB" id="9808022at2"/>
<dbReference type="GO" id="GO:0004109">
    <property type="term" value="F:coproporphyrinogen oxidase activity"/>
    <property type="evidence" value="ECO:0007669"/>
    <property type="project" value="InterPro"/>
</dbReference>
<organism evidence="4 5">
    <name type="scientific">Magnetococcus marinus (strain ATCC BAA-1437 / JCM 17883 / MC-1)</name>
    <dbReference type="NCBI Taxonomy" id="156889"/>
    <lineage>
        <taxon>Bacteria</taxon>
        <taxon>Pseudomonadati</taxon>
        <taxon>Pseudomonadota</taxon>
        <taxon>Magnetococcia</taxon>
        <taxon>Magnetococcales</taxon>
        <taxon>Magnetococcaceae</taxon>
        <taxon>Magnetococcus</taxon>
    </lineage>
</organism>
<dbReference type="CDD" id="cd01335">
    <property type="entry name" value="Radical_SAM"/>
    <property type="match status" value="1"/>
</dbReference>
<dbReference type="Pfam" id="PF06969">
    <property type="entry name" value="HemN_C"/>
    <property type="match status" value="1"/>
</dbReference>
<gene>
    <name evidence="4" type="ordered locus">Mmc1_0052</name>
</gene>
<dbReference type="STRING" id="156889.Mmc1_0052"/>
<dbReference type="RefSeq" id="WP_011711755.1">
    <property type="nucleotide sequence ID" value="NC_008576.1"/>
</dbReference>
<dbReference type="InterPro" id="IPR007197">
    <property type="entry name" value="rSAM"/>
</dbReference>
<dbReference type="InterPro" id="IPR004559">
    <property type="entry name" value="HemW-like"/>
</dbReference>
<dbReference type="PANTHER" id="PTHR13932:SF5">
    <property type="entry name" value="RADICAL S-ADENOSYL METHIONINE DOMAIN-CONTAINING PROTEIN 1, MITOCHONDRIAL"/>
    <property type="match status" value="1"/>
</dbReference>
<comment type="subcellular location">
    <subcellularLocation>
        <location evidence="2">Cytoplasm</location>
    </subcellularLocation>
</comment>
<dbReference type="GO" id="GO:0051539">
    <property type="term" value="F:4 iron, 4 sulfur cluster binding"/>
    <property type="evidence" value="ECO:0007669"/>
    <property type="project" value="UniProtKB-UniRule"/>
</dbReference>
<dbReference type="InterPro" id="IPR010723">
    <property type="entry name" value="HemN_C"/>
</dbReference>
<dbReference type="EMBL" id="CP000471">
    <property type="protein sequence ID" value="ABK42581.1"/>
    <property type="molecule type" value="Genomic_DNA"/>
</dbReference>
<keyword evidence="2" id="KW-0479">Metal-binding</keyword>
<comment type="function">
    <text evidence="2">Probably acts as a heme chaperone, transferring heme to an unknown acceptor. Binds one molecule of heme per monomer, possibly covalently. Binds 1 [4Fe-4S] cluster. The cluster is coordinated with 3 cysteines and an exchangeable S-adenosyl-L-methionine.</text>
</comment>
<feature type="domain" description="Radical SAM core" evidence="3">
    <location>
        <begin position="1"/>
        <end position="235"/>
    </location>
</feature>
<dbReference type="SFLD" id="SFLDF00562">
    <property type="entry name" value="HemN-like__clustered_with_heat"/>
    <property type="match status" value="1"/>
</dbReference>
<protein>
    <recommendedName>
        <fullName evidence="2">Heme chaperone HemW</fullName>
    </recommendedName>
</protein>
<evidence type="ECO:0000256" key="1">
    <source>
        <dbReference type="ARBA" id="ARBA00006100"/>
    </source>
</evidence>
<dbReference type="GO" id="GO:0005737">
    <property type="term" value="C:cytoplasm"/>
    <property type="evidence" value="ECO:0007669"/>
    <property type="project" value="UniProtKB-SubCell"/>
</dbReference>
<keyword evidence="2" id="KW-0411">Iron-sulfur</keyword>
<comment type="similarity">
    <text evidence="1">Belongs to the anaerobic coproporphyrinogen-III oxidase family. HemW subfamily.</text>
</comment>
<evidence type="ECO:0000313" key="4">
    <source>
        <dbReference type="EMBL" id="ABK42581.1"/>
    </source>
</evidence>
<dbReference type="KEGG" id="mgm:Mmc1_0052"/>
<dbReference type="InterPro" id="IPR034505">
    <property type="entry name" value="Coproporphyrinogen-III_oxidase"/>
</dbReference>
<proteinExistence type="inferred from homology"/>
<dbReference type="SUPFAM" id="SSF102114">
    <property type="entry name" value="Radical SAM enzymes"/>
    <property type="match status" value="1"/>
</dbReference>
<dbReference type="Gene3D" id="3.30.750.200">
    <property type="match status" value="1"/>
</dbReference>
<dbReference type="Pfam" id="PF04055">
    <property type="entry name" value="Radical_SAM"/>
    <property type="match status" value="1"/>
</dbReference>
<dbReference type="GO" id="GO:0006779">
    <property type="term" value="P:porphyrin-containing compound biosynthetic process"/>
    <property type="evidence" value="ECO:0007669"/>
    <property type="project" value="InterPro"/>
</dbReference>
<keyword evidence="2" id="KW-0963">Cytoplasm</keyword>
<keyword evidence="5" id="KW-1185">Reference proteome</keyword>
<evidence type="ECO:0000313" key="5">
    <source>
        <dbReference type="Proteomes" id="UP000002586"/>
    </source>
</evidence>
<keyword evidence="2" id="KW-0949">S-adenosyl-L-methionine</keyword>
<sequence length="390" mass="43000">MTIFPLSLYLHIPYCVHKCPYCDFHSRVEVQVPQERYVDALLMELGMWRRRFSQDARPLQSIFLGGGTPSLFDPPQIGRLMAGIGAIWPLESGCEVTMEGNPESLTQGRLAGYGEAGITRMSVGVQALDEGRLRQLQRPHDRAQALQGLGWLAQAGFSSWSADFIFATPGHTVAGWLEELAEVLAFAPPHLSCYGLTVEPGTPFFQRQQGGEALVADEERQLALLEATYERLTAAGLPSYEISNFARAGHGCRHNVNYWRFGDYLGVGVAAHGKWSDADGVVWRSANLADAARYMACVEAGRSPWVRDQRLTPQEAGNEALVMGLRMGEGMSKATYQWVRGVSLQQSVGDGLAWFERQGMLAQSATHVWLTPRGLRLADGVMAELMEVEP</sequence>
<reference evidence="4 5" key="2">
    <citation type="journal article" date="2012" name="Int. J. Syst. Evol. Microbiol.">
        <title>Magnetococcus marinus gen. nov., sp. nov., a marine, magnetotactic bacterium that represents a novel lineage (Magnetococcaceae fam. nov.; Magnetococcales ord. nov.) at the base of the Alphaproteobacteria.</title>
        <authorList>
            <person name="Bazylinski D.A."/>
            <person name="Williams T.J."/>
            <person name="Lefevre C.T."/>
            <person name="Berg R.J."/>
            <person name="Zhang C.L."/>
            <person name="Bowser S.S."/>
            <person name="Dean A.J."/>
            <person name="Beveridge T.J."/>
        </authorList>
    </citation>
    <scope>NUCLEOTIDE SEQUENCE [LARGE SCALE GENOMIC DNA]</scope>
    <source>
        <strain evidence="5">ATCC BAA-1437 / JCM 17883 / MC-1</strain>
    </source>
</reference>
<accession>A0L3N8</accession>
<dbReference type="PROSITE" id="PS51918">
    <property type="entry name" value="RADICAL_SAM"/>
    <property type="match status" value="1"/>
</dbReference>
<keyword evidence="2" id="KW-0143">Chaperone</keyword>
<evidence type="ECO:0000259" key="3">
    <source>
        <dbReference type="PROSITE" id="PS51918"/>
    </source>
</evidence>
<dbReference type="PANTHER" id="PTHR13932">
    <property type="entry name" value="COPROPORPHYRINIGEN III OXIDASE"/>
    <property type="match status" value="1"/>
</dbReference>
<keyword evidence="4" id="KW-0560">Oxidoreductase</keyword>
<dbReference type="InterPro" id="IPR058240">
    <property type="entry name" value="rSAM_sf"/>
</dbReference>
<dbReference type="eggNOG" id="COG0635">
    <property type="taxonomic scope" value="Bacteria"/>
</dbReference>
<keyword evidence="2" id="KW-0349">Heme</keyword>
<reference evidence="5" key="1">
    <citation type="journal article" date="2009" name="Appl. Environ. Microbiol.">
        <title>Complete genome sequence of the chemolithoautotrophic marine magnetotactic coccus strain MC-1.</title>
        <authorList>
            <person name="Schubbe S."/>
            <person name="Williams T.J."/>
            <person name="Xie G."/>
            <person name="Kiss H.E."/>
            <person name="Brettin T.S."/>
            <person name="Martinez D."/>
            <person name="Ross C.A."/>
            <person name="Schuler D."/>
            <person name="Cox B.L."/>
            <person name="Nealson K.H."/>
            <person name="Bazylinski D.A."/>
        </authorList>
    </citation>
    <scope>NUCLEOTIDE SEQUENCE [LARGE SCALE GENOMIC DNA]</scope>
    <source>
        <strain evidence="5">ATCC BAA-1437 / JCM 17883 / MC-1</strain>
    </source>
</reference>
<dbReference type="HOGENOM" id="CLU_027579_1_1_5"/>
<dbReference type="InterPro" id="IPR006638">
    <property type="entry name" value="Elp3/MiaA/NifB-like_rSAM"/>
</dbReference>
<keyword evidence="2" id="KW-0004">4Fe-4S</keyword>
<dbReference type="SFLD" id="SFLDS00029">
    <property type="entry name" value="Radical_SAM"/>
    <property type="match status" value="2"/>
</dbReference>
<dbReference type="AlphaFoldDB" id="A0L3N8"/>
<dbReference type="SFLD" id="SFLDF00288">
    <property type="entry name" value="HemN-like__clustered_with_nucl"/>
    <property type="match status" value="1"/>
</dbReference>
<dbReference type="SMART" id="SM00729">
    <property type="entry name" value="Elp3"/>
    <property type="match status" value="1"/>
</dbReference>
<dbReference type="GO" id="GO:0046872">
    <property type="term" value="F:metal ion binding"/>
    <property type="evidence" value="ECO:0007669"/>
    <property type="project" value="UniProtKB-UniRule"/>
</dbReference>
<dbReference type="Proteomes" id="UP000002586">
    <property type="component" value="Chromosome"/>
</dbReference>
<evidence type="ECO:0000256" key="2">
    <source>
        <dbReference type="RuleBase" id="RU364116"/>
    </source>
</evidence>
<dbReference type="NCBIfam" id="TIGR00539">
    <property type="entry name" value="hemN_rel"/>
    <property type="match status" value="1"/>
</dbReference>
<name>A0L3N8_MAGMM</name>
<dbReference type="SFLD" id="SFLDG01065">
    <property type="entry name" value="anaerobic_coproporphyrinogen-I"/>
    <property type="match status" value="2"/>
</dbReference>